<dbReference type="KEGG" id="nso:NIASO_08815"/>
<dbReference type="InterPro" id="IPR016283">
    <property type="entry name" value="Glyco_hydro_19"/>
</dbReference>
<dbReference type="GO" id="GO:0005975">
    <property type="term" value="P:carbohydrate metabolic process"/>
    <property type="evidence" value="ECO:0007669"/>
    <property type="project" value="InterPro"/>
</dbReference>
<feature type="domain" description="Glycoside hydrolase family 19 catalytic" evidence="5">
    <location>
        <begin position="201"/>
        <end position="211"/>
    </location>
</feature>
<dbReference type="GO" id="GO:0004568">
    <property type="term" value="F:chitinase activity"/>
    <property type="evidence" value="ECO:0007669"/>
    <property type="project" value="InterPro"/>
</dbReference>
<evidence type="ECO:0000313" key="7">
    <source>
        <dbReference type="Proteomes" id="UP000003586"/>
    </source>
</evidence>
<sequence>MKYLFCLFIFAGLYGYGQNNLQVVDTLPLKQSLTGKHSHPRLLRYLNAAQWNDLFPNRYGLKLKDSLNHNPDFYSFKAFATAATAFPRFLSEGDITTQKRELAAFLANMAQETSGGWTEAPGGYFKWGLYFLQEQSQQGILNNYADTSKKNYMPVPGKAYYGRGPKQLSWNYNYGQFSEAWFGNKDTLLQHPELLAQDPVLSFASALWFWMTPQRPKPSCHDIIVGKWQPNAMDSAKNIQPGFGATVNIINGGVECGKGTALQKTTYRYEYYKYFCNYFKVSPGENISCSDQKPFGQ</sequence>
<dbReference type="PROSITE" id="PS00774">
    <property type="entry name" value="CHITINASE_19_2"/>
    <property type="match status" value="1"/>
</dbReference>
<reference evidence="6 7" key="1">
    <citation type="submission" date="2013-12" db="EMBL/GenBank/DDBJ databases">
        <authorList>
            <consortium name="DOE Joint Genome Institute"/>
            <person name="Eisen J."/>
            <person name="Huntemann M."/>
            <person name="Han J."/>
            <person name="Chen A."/>
            <person name="Kyrpides N."/>
            <person name="Mavromatis K."/>
            <person name="Markowitz V."/>
            <person name="Palaniappan K."/>
            <person name="Ivanova N."/>
            <person name="Schaumberg A."/>
            <person name="Pati A."/>
            <person name="Liolios K."/>
            <person name="Nordberg H.P."/>
            <person name="Cantor M.N."/>
            <person name="Hua S.X."/>
            <person name="Woyke T."/>
        </authorList>
    </citation>
    <scope>NUCLEOTIDE SEQUENCE [LARGE SCALE GENOMIC DNA]</scope>
    <source>
        <strain evidence="7">DSM 19437</strain>
    </source>
</reference>
<keyword evidence="1" id="KW-0611">Plant defense</keyword>
<organism evidence="6 7">
    <name type="scientific">Niabella soli DSM 19437</name>
    <dbReference type="NCBI Taxonomy" id="929713"/>
    <lineage>
        <taxon>Bacteria</taxon>
        <taxon>Pseudomonadati</taxon>
        <taxon>Bacteroidota</taxon>
        <taxon>Chitinophagia</taxon>
        <taxon>Chitinophagales</taxon>
        <taxon>Chitinophagaceae</taxon>
        <taxon>Niabella</taxon>
    </lineage>
</organism>
<gene>
    <name evidence="6" type="ORF">NIASO_08815</name>
</gene>
<feature type="disulfide bond" evidence="4">
    <location>
        <begin position="256"/>
        <end position="289"/>
    </location>
</feature>
<accession>W0F1N6</accession>
<evidence type="ECO:0000259" key="5">
    <source>
        <dbReference type="PROSITE" id="PS00774"/>
    </source>
</evidence>
<keyword evidence="2 4" id="KW-1015">Disulfide bond</keyword>
<dbReference type="PIRSF" id="PIRSF001060">
    <property type="entry name" value="Endochitinase"/>
    <property type="match status" value="1"/>
</dbReference>
<dbReference type="InterPro" id="IPR000726">
    <property type="entry name" value="Glyco_hydro_19_cat"/>
</dbReference>
<dbReference type="Proteomes" id="UP000003586">
    <property type="component" value="Chromosome"/>
</dbReference>
<dbReference type="CDD" id="cd00325">
    <property type="entry name" value="chitinase_GH19"/>
    <property type="match status" value="1"/>
</dbReference>
<dbReference type="SUPFAM" id="SSF53955">
    <property type="entry name" value="Lysozyme-like"/>
    <property type="match status" value="1"/>
</dbReference>
<protein>
    <submittedName>
        <fullName evidence="6">Chitinase</fullName>
    </submittedName>
</protein>
<keyword evidence="7" id="KW-1185">Reference proteome</keyword>
<evidence type="ECO:0000256" key="3">
    <source>
        <dbReference type="PIRSR" id="PIRSR001060-1"/>
    </source>
</evidence>
<dbReference type="InterPro" id="IPR023346">
    <property type="entry name" value="Lysozyme-like_dom_sf"/>
</dbReference>
<dbReference type="Gene3D" id="3.30.20.10">
    <property type="entry name" value="Endochitinase, domain 2"/>
    <property type="match status" value="1"/>
</dbReference>
<evidence type="ECO:0000313" key="6">
    <source>
        <dbReference type="EMBL" id="AHF15236.1"/>
    </source>
</evidence>
<evidence type="ECO:0000256" key="2">
    <source>
        <dbReference type="ARBA" id="ARBA00023157"/>
    </source>
</evidence>
<feature type="active site" description="Proton donor" evidence="3">
    <location>
        <position position="112"/>
    </location>
</feature>
<dbReference type="Gene3D" id="1.10.530.10">
    <property type="match status" value="1"/>
</dbReference>
<dbReference type="eggNOG" id="COG3979">
    <property type="taxonomic scope" value="Bacteria"/>
</dbReference>
<evidence type="ECO:0000256" key="1">
    <source>
        <dbReference type="ARBA" id="ARBA00022821"/>
    </source>
</evidence>
<dbReference type="GO" id="GO:0016998">
    <property type="term" value="P:cell wall macromolecule catabolic process"/>
    <property type="evidence" value="ECO:0007669"/>
    <property type="project" value="InterPro"/>
</dbReference>
<dbReference type="EMBL" id="CP007035">
    <property type="protein sequence ID" value="AHF15236.1"/>
    <property type="molecule type" value="Genomic_DNA"/>
</dbReference>
<dbReference type="GO" id="GO:0050832">
    <property type="term" value="P:defense response to fungus"/>
    <property type="evidence" value="ECO:0007669"/>
    <property type="project" value="UniProtKB-ARBA"/>
</dbReference>
<dbReference type="AlphaFoldDB" id="W0F1N6"/>
<dbReference type="PANTHER" id="PTHR22595:SF79">
    <property type="entry name" value="CHITINASE 12"/>
    <property type="match status" value="1"/>
</dbReference>
<dbReference type="PANTHER" id="PTHR22595">
    <property type="entry name" value="CHITINASE-RELATED"/>
    <property type="match status" value="1"/>
</dbReference>
<dbReference type="GO" id="GO:0006032">
    <property type="term" value="P:chitin catabolic process"/>
    <property type="evidence" value="ECO:0007669"/>
    <property type="project" value="InterPro"/>
</dbReference>
<name>W0F1N6_9BACT</name>
<dbReference type="RefSeq" id="WP_008584493.1">
    <property type="nucleotide sequence ID" value="NZ_CP007035.1"/>
</dbReference>
<evidence type="ECO:0000256" key="4">
    <source>
        <dbReference type="PIRSR" id="PIRSR001060-2"/>
    </source>
</evidence>
<proteinExistence type="predicted"/>
<dbReference type="Pfam" id="PF00182">
    <property type="entry name" value="Glyco_hydro_19"/>
    <property type="match status" value="1"/>
</dbReference>
<dbReference type="STRING" id="929713.NIASO_08815"/>
<dbReference type="OrthoDB" id="6018988at2"/>
<dbReference type="HOGENOM" id="CLU_045506_4_0_10"/>